<dbReference type="InterPro" id="IPR000375">
    <property type="entry name" value="Dynamin_stalk"/>
</dbReference>
<comment type="caution">
    <text evidence="3">The sequence shown here is derived from an EMBL/GenBank/DDBJ whole genome shotgun (WGS) entry which is preliminary data.</text>
</comment>
<protein>
    <recommendedName>
        <fullName evidence="1">Dynamin stalk domain-containing protein</fullName>
    </recommendedName>
</protein>
<dbReference type="EMBL" id="LWDD02000915">
    <property type="protein sequence ID" value="KAE8255263.1"/>
    <property type="molecule type" value="Genomic_DNA"/>
</dbReference>
<feature type="domain" description="Dynamin stalk" evidence="1">
    <location>
        <begin position="2"/>
        <end position="48"/>
    </location>
</feature>
<accession>A0A177VDX5</accession>
<sequence>MELQRFPRLHAQLIAVVSKLLRERLDPSSGYVQSLISIQAAYINTNHPLSVKYRETDARGPESEASVVVAAAESAIGTRRPCAGQIRRFGRKRRPTAQRPTVRF</sequence>
<proteinExistence type="predicted"/>
<evidence type="ECO:0000313" key="2">
    <source>
        <dbReference type="EMBL" id="CAD6898854.1"/>
    </source>
</evidence>
<dbReference type="EMBL" id="CAJHJG010000174">
    <property type="protein sequence ID" value="CAD6898854.1"/>
    <property type="molecule type" value="Genomic_DNA"/>
</dbReference>
<dbReference type="Gene3D" id="1.20.120.1240">
    <property type="entry name" value="Dynamin, middle domain"/>
    <property type="match status" value="1"/>
</dbReference>
<dbReference type="Proteomes" id="UP000077671">
    <property type="component" value="Unassembled WGS sequence"/>
</dbReference>
<keyword evidence="5" id="KW-1185">Reference proteome</keyword>
<dbReference type="Pfam" id="PF01031">
    <property type="entry name" value="Dynamin_M"/>
    <property type="match status" value="1"/>
</dbReference>
<reference evidence="3" key="1">
    <citation type="submission" date="2016-04" db="EMBL/GenBank/DDBJ databases">
        <authorList>
            <person name="Nguyen H.D."/>
            <person name="Kesanakurti P."/>
            <person name="Cullis J."/>
            <person name="Levesque C.A."/>
            <person name="Hambleton S."/>
        </authorList>
    </citation>
    <scope>NUCLEOTIDE SEQUENCE</scope>
    <source>
        <strain evidence="3">DAOMC 238032</strain>
    </source>
</reference>
<organism evidence="3 4">
    <name type="scientific">Tilletia caries</name>
    <name type="common">wheat bunt fungus</name>
    <dbReference type="NCBI Taxonomy" id="13290"/>
    <lineage>
        <taxon>Eukaryota</taxon>
        <taxon>Fungi</taxon>
        <taxon>Dikarya</taxon>
        <taxon>Basidiomycota</taxon>
        <taxon>Ustilaginomycotina</taxon>
        <taxon>Exobasidiomycetes</taxon>
        <taxon>Tilletiales</taxon>
        <taxon>Tilletiaceae</taxon>
        <taxon>Tilletia</taxon>
    </lineage>
</organism>
<evidence type="ECO:0000313" key="5">
    <source>
        <dbReference type="Proteomes" id="UP000836402"/>
    </source>
</evidence>
<evidence type="ECO:0000313" key="4">
    <source>
        <dbReference type="Proteomes" id="UP000077671"/>
    </source>
</evidence>
<evidence type="ECO:0000259" key="1">
    <source>
        <dbReference type="Pfam" id="PF01031"/>
    </source>
</evidence>
<evidence type="ECO:0000313" key="3">
    <source>
        <dbReference type="EMBL" id="KAE8255263.1"/>
    </source>
</evidence>
<dbReference type="Proteomes" id="UP000836402">
    <property type="component" value="Unassembled WGS sequence"/>
</dbReference>
<reference evidence="2" key="3">
    <citation type="submission" date="2020-10" db="EMBL/GenBank/DDBJ databases">
        <authorList>
            <person name="Sedaghatjoo S."/>
        </authorList>
    </citation>
    <scope>NUCLEOTIDE SEQUENCE</scope>
    <source>
        <strain evidence="2">AZH3</strain>
    </source>
</reference>
<name>A0A177VDX5_9BASI</name>
<dbReference type="AlphaFoldDB" id="A0A177VDX5"/>
<gene>
    <name evidence="3" type="ORF">A4X03_0g5590</name>
    <name evidence="2" type="ORF">JKIAZH3_G3248</name>
</gene>
<reference evidence="3" key="2">
    <citation type="journal article" date="2019" name="IMA Fungus">
        <title>Genome sequencing and comparison of five Tilletia species to identify candidate genes for the detection of regulated species infecting wheat.</title>
        <authorList>
            <person name="Nguyen H.D.T."/>
            <person name="Sultana T."/>
            <person name="Kesanakurti P."/>
            <person name="Hambleton S."/>
        </authorList>
    </citation>
    <scope>NUCLEOTIDE SEQUENCE</scope>
    <source>
        <strain evidence="3">DAOMC 238032</strain>
    </source>
</reference>